<evidence type="ECO:0000313" key="2">
    <source>
        <dbReference type="EMBL" id="QQP51726.1"/>
    </source>
</evidence>
<feature type="non-terminal residue" evidence="2">
    <location>
        <position position="1"/>
    </location>
</feature>
<dbReference type="AlphaFoldDB" id="A0A7T8HKI0"/>
<feature type="compositionally biased region" description="Basic and acidic residues" evidence="1">
    <location>
        <begin position="1"/>
        <end position="10"/>
    </location>
</feature>
<organism evidence="2 3">
    <name type="scientific">Caligus rogercresseyi</name>
    <name type="common">Sea louse</name>
    <dbReference type="NCBI Taxonomy" id="217165"/>
    <lineage>
        <taxon>Eukaryota</taxon>
        <taxon>Metazoa</taxon>
        <taxon>Ecdysozoa</taxon>
        <taxon>Arthropoda</taxon>
        <taxon>Crustacea</taxon>
        <taxon>Multicrustacea</taxon>
        <taxon>Hexanauplia</taxon>
        <taxon>Copepoda</taxon>
        <taxon>Siphonostomatoida</taxon>
        <taxon>Caligidae</taxon>
        <taxon>Caligus</taxon>
    </lineage>
</organism>
<dbReference type="Proteomes" id="UP000595437">
    <property type="component" value="Chromosome 8"/>
</dbReference>
<evidence type="ECO:0000313" key="3">
    <source>
        <dbReference type="Proteomes" id="UP000595437"/>
    </source>
</evidence>
<accession>A0A7T8HKI0</accession>
<dbReference type="EMBL" id="CP045897">
    <property type="protein sequence ID" value="QQP51726.1"/>
    <property type="molecule type" value="Genomic_DNA"/>
</dbReference>
<reference evidence="3" key="1">
    <citation type="submission" date="2021-01" db="EMBL/GenBank/DDBJ databases">
        <title>Caligus Genome Assembly.</title>
        <authorList>
            <person name="Gallardo-Escarate C."/>
        </authorList>
    </citation>
    <scope>NUCLEOTIDE SEQUENCE [LARGE SCALE GENOMIC DNA]</scope>
</reference>
<feature type="region of interest" description="Disordered" evidence="1">
    <location>
        <begin position="1"/>
        <end position="20"/>
    </location>
</feature>
<name>A0A7T8HKI0_CALRO</name>
<proteinExistence type="predicted"/>
<gene>
    <name evidence="2" type="ORF">FKW44_013164</name>
</gene>
<keyword evidence="3" id="KW-1185">Reference proteome</keyword>
<protein>
    <submittedName>
        <fullName evidence="2">Uncharacterized protein</fullName>
    </submittedName>
</protein>
<sequence length="49" mass="5498">IAQSRKENEKGKKRSHEVSTFYDQGPKVSISVHKSLFFDSELSGTEVSV</sequence>
<evidence type="ECO:0000256" key="1">
    <source>
        <dbReference type="SAM" id="MobiDB-lite"/>
    </source>
</evidence>